<feature type="compositionally biased region" description="Polar residues" evidence="1">
    <location>
        <begin position="13"/>
        <end position="56"/>
    </location>
</feature>
<evidence type="ECO:0000313" key="2">
    <source>
        <dbReference type="EMBL" id="KAF2187206.1"/>
    </source>
</evidence>
<name>A0A6A6EBK0_9PEZI</name>
<sequence>MKEGSTAAHSHRTSVVSSQTFQEAGSSTKVLKTTSSMNKESATTHSSSTAILISTSRPEKSKLSASILSSVSSEMMSGHSSDSFRSSPGLSLIH</sequence>
<feature type="region of interest" description="Disordered" evidence="1">
    <location>
        <begin position="1"/>
        <end position="94"/>
    </location>
</feature>
<feature type="compositionally biased region" description="Low complexity" evidence="1">
    <location>
        <begin position="63"/>
        <end position="83"/>
    </location>
</feature>
<evidence type="ECO:0000256" key="1">
    <source>
        <dbReference type="SAM" id="MobiDB-lite"/>
    </source>
</evidence>
<gene>
    <name evidence="2" type="ORF">K469DRAFT_125637</name>
</gene>
<dbReference type="Proteomes" id="UP000800200">
    <property type="component" value="Unassembled WGS sequence"/>
</dbReference>
<evidence type="ECO:0000313" key="3">
    <source>
        <dbReference type="Proteomes" id="UP000800200"/>
    </source>
</evidence>
<feature type="compositionally biased region" description="Polar residues" evidence="1">
    <location>
        <begin position="84"/>
        <end position="94"/>
    </location>
</feature>
<reference evidence="2" key="1">
    <citation type="journal article" date="2020" name="Stud. Mycol.">
        <title>101 Dothideomycetes genomes: a test case for predicting lifestyles and emergence of pathogens.</title>
        <authorList>
            <person name="Haridas S."/>
            <person name="Albert R."/>
            <person name="Binder M."/>
            <person name="Bloem J."/>
            <person name="Labutti K."/>
            <person name="Salamov A."/>
            <person name="Andreopoulos B."/>
            <person name="Baker S."/>
            <person name="Barry K."/>
            <person name="Bills G."/>
            <person name="Bluhm B."/>
            <person name="Cannon C."/>
            <person name="Castanera R."/>
            <person name="Culley D."/>
            <person name="Daum C."/>
            <person name="Ezra D."/>
            <person name="Gonzalez J."/>
            <person name="Henrissat B."/>
            <person name="Kuo A."/>
            <person name="Liang C."/>
            <person name="Lipzen A."/>
            <person name="Lutzoni F."/>
            <person name="Magnuson J."/>
            <person name="Mondo S."/>
            <person name="Nolan M."/>
            <person name="Ohm R."/>
            <person name="Pangilinan J."/>
            <person name="Park H.-J."/>
            <person name="Ramirez L."/>
            <person name="Alfaro M."/>
            <person name="Sun H."/>
            <person name="Tritt A."/>
            <person name="Yoshinaga Y."/>
            <person name="Zwiers L.-H."/>
            <person name="Turgeon B."/>
            <person name="Goodwin S."/>
            <person name="Spatafora J."/>
            <person name="Crous P."/>
            <person name="Grigoriev I."/>
        </authorList>
    </citation>
    <scope>NUCLEOTIDE SEQUENCE</scope>
    <source>
        <strain evidence="2">CBS 207.26</strain>
    </source>
</reference>
<organism evidence="2 3">
    <name type="scientific">Zopfia rhizophila CBS 207.26</name>
    <dbReference type="NCBI Taxonomy" id="1314779"/>
    <lineage>
        <taxon>Eukaryota</taxon>
        <taxon>Fungi</taxon>
        <taxon>Dikarya</taxon>
        <taxon>Ascomycota</taxon>
        <taxon>Pezizomycotina</taxon>
        <taxon>Dothideomycetes</taxon>
        <taxon>Dothideomycetes incertae sedis</taxon>
        <taxon>Zopfiaceae</taxon>
        <taxon>Zopfia</taxon>
    </lineage>
</organism>
<dbReference type="EMBL" id="ML994628">
    <property type="protein sequence ID" value="KAF2187206.1"/>
    <property type="molecule type" value="Genomic_DNA"/>
</dbReference>
<dbReference type="AlphaFoldDB" id="A0A6A6EBK0"/>
<proteinExistence type="predicted"/>
<keyword evidence="3" id="KW-1185">Reference proteome</keyword>
<accession>A0A6A6EBK0</accession>
<protein>
    <submittedName>
        <fullName evidence="2">Uncharacterized protein</fullName>
    </submittedName>
</protein>